<sequence length="165" mass="18194">MAFFDTGGPDGLLPVADIERMERGWVSRSSGEHHSAVVAMKSGKTIEVEDAVIDQILKLQSQLIPVADGHALVAFCYFPGTSDPGPWMEQRNILAWRTSVHGALEPVVLDEHFAFMEADNAVLFPDGKVEARDRPYDSIDHWMKEMKDLVDAATTLAARKGSTIQ</sequence>
<accession>A0A0J7XMK2</accession>
<evidence type="ECO:0000313" key="2">
    <source>
        <dbReference type="Proteomes" id="UP000052268"/>
    </source>
</evidence>
<dbReference type="AlphaFoldDB" id="A0A0J7XMK2"/>
<name>A0A0J7XMK2_9SPHN</name>
<dbReference type="Proteomes" id="UP000052268">
    <property type="component" value="Unassembled WGS sequence"/>
</dbReference>
<keyword evidence="2" id="KW-1185">Reference proteome</keyword>
<dbReference type="EMBL" id="JACU01000008">
    <property type="protein sequence ID" value="KMS52917.1"/>
    <property type="molecule type" value="Genomic_DNA"/>
</dbReference>
<proteinExistence type="predicted"/>
<comment type="caution">
    <text evidence="1">The sequence shown here is derived from an EMBL/GenBank/DDBJ whole genome shotgun (WGS) entry which is preliminary data.</text>
</comment>
<organism evidence="1 2">
    <name type="scientific">Novosphingobium barchaimii LL02</name>
    <dbReference type="NCBI Taxonomy" id="1114963"/>
    <lineage>
        <taxon>Bacteria</taxon>
        <taxon>Pseudomonadati</taxon>
        <taxon>Pseudomonadota</taxon>
        <taxon>Alphaproteobacteria</taxon>
        <taxon>Sphingomonadales</taxon>
        <taxon>Sphingomonadaceae</taxon>
        <taxon>Novosphingobium</taxon>
    </lineage>
</organism>
<protein>
    <submittedName>
        <fullName evidence="1">Uncharacterized protein</fullName>
    </submittedName>
</protein>
<gene>
    <name evidence="1" type="ORF">V474_23415</name>
</gene>
<dbReference type="PATRIC" id="fig|1114963.3.peg.3529"/>
<evidence type="ECO:0000313" key="1">
    <source>
        <dbReference type="EMBL" id="KMS52917.1"/>
    </source>
</evidence>
<dbReference type="OrthoDB" id="8251053at2"/>
<reference evidence="1 2" key="1">
    <citation type="journal article" date="2015" name="G3 (Bethesda)">
        <title>Insights into Ongoing Evolution of the Hexachlorocyclohexane Catabolic Pathway from Comparative Genomics of Ten Sphingomonadaceae Strains.</title>
        <authorList>
            <person name="Pearce S.L."/>
            <person name="Oakeshott J.G."/>
            <person name="Pandey G."/>
        </authorList>
    </citation>
    <scope>NUCLEOTIDE SEQUENCE [LARGE SCALE GENOMIC DNA]</scope>
    <source>
        <strain evidence="1 2">LL02</strain>
    </source>
</reference>
<dbReference type="RefSeq" id="WP_059152613.1">
    <property type="nucleotide sequence ID" value="NZ_KQ130456.1"/>
</dbReference>